<dbReference type="InterPro" id="IPR029018">
    <property type="entry name" value="Hex-like_dom2"/>
</dbReference>
<evidence type="ECO:0000313" key="8">
    <source>
        <dbReference type="EMBL" id="NEG90129.1"/>
    </source>
</evidence>
<dbReference type="InterPro" id="IPR008964">
    <property type="entry name" value="Invasin/intimin_cell_adhesion"/>
</dbReference>
<reference evidence="8 9" key="1">
    <citation type="submission" date="2019-10" db="EMBL/GenBank/DDBJ databases">
        <title>Bifidobacterium from non-human primates.</title>
        <authorList>
            <person name="Modesto M."/>
        </authorList>
    </citation>
    <scope>NUCLEOTIDE SEQUENCE [LARGE SCALE GENOMIC DNA]</scope>
    <source>
        <strain evidence="8 9">TRE17</strain>
    </source>
</reference>
<dbReference type="RefSeq" id="WP_204314855.1">
    <property type="nucleotide sequence ID" value="NZ_WHZW01000019.1"/>
</dbReference>
<dbReference type="SUPFAM" id="SSF51445">
    <property type="entry name" value="(Trans)glycosidases"/>
    <property type="match status" value="1"/>
</dbReference>
<dbReference type="InterPro" id="IPR044060">
    <property type="entry name" value="Bacterial_rp_domain"/>
</dbReference>
<evidence type="ECO:0000256" key="6">
    <source>
        <dbReference type="SAM" id="SignalP"/>
    </source>
</evidence>
<dbReference type="Pfam" id="PF00754">
    <property type="entry name" value="F5_F8_type_C"/>
    <property type="match status" value="3"/>
</dbReference>
<dbReference type="PANTHER" id="PTHR43678:SF1">
    <property type="entry name" value="BETA-N-ACETYLHEXOSAMINIDASE"/>
    <property type="match status" value="1"/>
</dbReference>
<dbReference type="InterPro" id="IPR017853">
    <property type="entry name" value="GH"/>
</dbReference>
<dbReference type="InterPro" id="IPR025705">
    <property type="entry name" value="Beta_hexosaminidase_sua/sub"/>
</dbReference>
<organism evidence="8 9">
    <name type="scientific">Bifidobacterium aerophilum</name>
    <dbReference type="NCBI Taxonomy" id="1798155"/>
    <lineage>
        <taxon>Bacteria</taxon>
        <taxon>Bacillati</taxon>
        <taxon>Actinomycetota</taxon>
        <taxon>Actinomycetes</taxon>
        <taxon>Bifidobacteriales</taxon>
        <taxon>Bifidobacteriaceae</taxon>
        <taxon>Bifidobacterium</taxon>
    </lineage>
</organism>
<evidence type="ECO:0000313" key="9">
    <source>
        <dbReference type="Proteomes" id="UP000469194"/>
    </source>
</evidence>
<dbReference type="InterPro" id="IPR000421">
    <property type="entry name" value="FA58C"/>
</dbReference>
<keyword evidence="2 8" id="KW-0378">Hydrolase</keyword>
<proteinExistence type="inferred from homology"/>
<name>A0A6N9Z5X8_9BIFI</name>
<keyword evidence="5" id="KW-1133">Transmembrane helix</keyword>
<dbReference type="InterPro" id="IPR008979">
    <property type="entry name" value="Galactose-bd-like_sf"/>
</dbReference>
<dbReference type="PANTHER" id="PTHR43678">
    <property type="entry name" value="PUTATIVE (AFU_ORTHOLOGUE AFUA_2G00640)-RELATED"/>
    <property type="match status" value="1"/>
</dbReference>
<dbReference type="SMART" id="SM00635">
    <property type="entry name" value="BID_2"/>
    <property type="match status" value="2"/>
</dbReference>
<dbReference type="EMBL" id="WHZW01000019">
    <property type="protein sequence ID" value="NEG90129.1"/>
    <property type="molecule type" value="Genomic_DNA"/>
</dbReference>
<dbReference type="GO" id="GO:0004563">
    <property type="term" value="F:beta-N-acetylhexosaminidase activity"/>
    <property type="evidence" value="ECO:0007669"/>
    <property type="project" value="InterPro"/>
</dbReference>
<dbReference type="Pfam" id="PF00728">
    <property type="entry name" value="Glyco_hydro_20"/>
    <property type="match status" value="1"/>
</dbReference>
<feature type="domain" description="F5/8 type C" evidence="7">
    <location>
        <begin position="179"/>
        <end position="337"/>
    </location>
</feature>
<comment type="caution">
    <text evidence="8">The sequence shown here is derived from an EMBL/GenBank/DDBJ whole genome shotgun (WGS) entry which is preliminary data.</text>
</comment>
<dbReference type="CDD" id="cd06564">
    <property type="entry name" value="GH20_DspB_LnbB-like"/>
    <property type="match status" value="1"/>
</dbReference>
<dbReference type="InterPro" id="IPR013320">
    <property type="entry name" value="ConA-like_dom_sf"/>
</dbReference>
<accession>A0A6N9Z5X8</accession>
<dbReference type="InterPro" id="IPR015883">
    <property type="entry name" value="Glyco_hydro_20_cat"/>
</dbReference>
<protein>
    <submittedName>
        <fullName evidence="8">Family 20 glycosylhydrolase</fullName>
    </submittedName>
</protein>
<dbReference type="InterPro" id="IPR052764">
    <property type="entry name" value="GH20_Enzymes"/>
</dbReference>
<dbReference type="SUPFAM" id="SSF49373">
    <property type="entry name" value="Invasin/intimin cell-adhesion fragments"/>
    <property type="match status" value="2"/>
</dbReference>
<feature type="active site" description="Proton donor" evidence="4">
    <location>
        <position position="752"/>
    </location>
</feature>
<dbReference type="Gene3D" id="2.60.40.1080">
    <property type="match status" value="2"/>
</dbReference>
<dbReference type="Pfam" id="PF02838">
    <property type="entry name" value="Glyco_hydro_20b"/>
    <property type="match status" value="1"/>
</dbReference>
<dbReference type="Proteomes" id="UP000469194">
    <property type="component" value="Unassembled WGS sequence"/>
</dbReference>
<dbReference type="PROSITE" id="PS50022">
    <property type="entry name" value="FA58C_3"/>
    <property type="match status" value="1"/>
</dbReference>
<evidence type="ECO:0000259" key="7">
    <source>
        <dbReference type="PROSITE" id="PS50022"/>
    </source>
</evidence>
<feature type="transmembrane region" description="Helical" evidence="5">
    <location>
        <begin position="1595"/>
        <end position="1615"/>
    </location>
</feature>
<dbReference type="InterPro" id="IPR015882">
    <property type="entry name" value="HEX_bac_N"/>
</dbReference>
<dbReference type="Pfam" id="PF02368">
    <property type="entry name" value="Big_2"/>
    <property type="match status" value="2"/>
</dbReference>
<dbReference type="Gene3D" id="2.60.120.260">
    <property type="entry name" value="Galactose-binding domain-like"/>
    <property type="match status" value="3"/>
</dbReference>
<keyword evidence="5" id="KW-0812">Transmembrane</keyword>
<dbReference type="SUPFAM" id="SSF49785">
    <property type="entry name" value="Galactose-binding domain-like"/>
    <property type="match status" value="3"/>
</dbReference>
<evidence type="ECO:0000256" key="4">
    <source>
        <dbReference type="PIRSR" id="PIRSR625705-1"/>
    </source>
</evidence>
<dbReference type="Gene3D" id="3.20.20.80">
    <property type="entry name" value="Glycosidases"/>
    <property type="match status" value="1"/>
</dbReference>
<comment type="similarity">
    <text evidence="1">Belongs to the glycosyl hydrolase 20 family.</text>
</comment>
<feature type="chain" id="PRO_5027015544" evidence="6">
    <location>
        <begin position="33"/>
        <end position="1622"/>
    </location>
</feature>
<keyword evidence="6" id="KW-0732">Signal</keyword>
<keyword evidence="3" id="KW-0326">Glycosidase</keyword>
<feature type="signal peptide" evidence="6">
    <location>
        <begin position="1"/>
        <end position="32"/>
    </location>
</feature>
<dbReference type="Pfam" id="PF18998">
    <property type="entry name" value="Flg_new_2"/>
    <property type="match status" value="1"/>
</dbReference>
<dbReference type="SUPFAM" id="SSF55545">
    <property type="entry name" value="beta-N-acetylhexosaminidase-like domain"/>
    <property type="match status" value="1"/>
</dbReference>
<sequence length="1622" mass="174175">MQLKGIRRALGGIIAAATLLSIGITGVGTAFAADDANLALNKTATASSYESGTTFTADKAVDGDESTRWGTGQNVADNEWLNVHLADTAETVRQVNIDFERTDAAQNILSYKVELKNAEGTYETAYTKANDGTRAKQHERVQFDADKQATDVRVTILKADGGTLNWVNVGINELSVYASIQKDIISTADVNHMSSATMTASTVEEGTQFTADKATDSDASTRWASDYTASTAQWIKGTFANPTVIKEVQITFNTRNTSPEPSNVKSFDLKYTDENGAEQTAEANHAVEASGQGFATKVTIKLDEAITAESLTLTNFNTDGNTNWNNISIADWKAYSNEQVASLDSIVAQLQNDHKTIGTDVDTLTLPEVPTGYTIKFNGADFEQLISKDLKINHPLNDKTVNVSYVVTKTSDNTTATTEDIPYTLTGTATEQTGKNAKPNIIPEIAEWHSESDMKVSAASLTAVTYDDDSLKAVVDEFVADYKDFTGRTLTASKEAAKANAFNFSKPADASASAMLKQLGDEGYTMDIKADRIDAASTSVTGNMYAMQTILQMTKQDDTGFVIGQMRDYPRFTVRGFVLDMARKPISLDMVKQMARTMRYYKMNDLQTHLSDNYIFLEDYGVYDTEDEGYKAYDAFRLETSVTNSKGESPTATDYAISKKDFREFIQSERSVGMNIVPEIDMPAHATAFTKVWPELAVQNKSTQGGKRPLIDHLDVTKDETMRLIESIFDDYTKGDNPTFDSKTTVHVGADEFLASNEGYRKFVNDIVPYVKATNPVRLWGSLSYATGSTVITKDAIDNVEMNLWSSGWADGVQMYNMGYKLINTIDTYGYMVPNGSGSKGAYGDYLNVTDVFNNFAANRVGTSGGWKYIPSSSDQTLGAAFAIWNDNIDKRASGLTESDEYARFFDALPVYAEKNWATTGKEKGTAAALTALAKTQGDAPRTNPYYHATADGNGDYEQYAFDGTGDAAKADSSESGRDLTLDGDGNTAEIKDGALNLKGGESYVTTPLDKLGNGNEVSFDVTLNEPTKPGDILFESDTDYSTQDIRIMDDGTLGFTRELYDYSFGYTLPVGKKVNVTIVTSQQKTQLYIDGKFVANASGKFVNKGLTKKTGITNSTFALPLQRIGSKTQAINATIDNVTVRKATEKNADPYGKSCWTGATNSETPAQSNGTEGLLSYAFDGKSNTIWHSNWVGASDQLTNGKTYYAEITFCNPLTINQFSFTPRTDKDSGIVTKADLQIKGPSDTDWKTVATDQAFAADHSTKTFSFPEQQVKAVKFTAKQSNDDWVAVSEFEVNDVRSHVWAGASPAEAGTVSATVEGDEAGEVGATASVDVAAGTTVTLKATAEEGYRFVGWYDNVSENAVSTDASYEITPNGNVAYTAKFEKIPDTVVPVESVKVSGNASMKVDDEQTLTATVKPDNATDKSVTWKSSDTSVATVDADGTVTAKAEGNVTITATSVADSSKYGEITIAVTAKSGGNGDDQKPETTVTVESVAVTSADGKNKITAGKKLTLNAAVTTKPAGKNVAVTWKSSDESIATVDANGVVTGVKAGKVTITATAGGKTGQITVEVVPASGDTSSTTKPNKKPGVADTGATVSAVALMGALLLACGIAMKTRKARA</sequence>
<keyword evidence="5" id="KW-0472">Membrane</keyword>
<dbReference type="InterPro" id="IPR003343">
    <property type="entry name" value="Big_2"/>
</dbReference>
<evidence type="ECO:0000256" key="3">
    <source>
        <dbReference type="ARBA" id="ARBA00023295"/>
    </source>
</evidence>
<dbReference type="PRINTS" id="PR00738">
    <property type="entry name" value="GLHYDRLASE20"/>
</dbReference>
<keyword evidence="9" id="KW-1185">Reference proteome</keyword>
<evidence type="ECO:0000256" key="2">
    <source>
        <dbReference type="ARBA" id="ARBA00022801"/>
    </source>
</evidence>
<gene>
    <name evidence="8" type="ORF">GFD25_09065</name>
</gene>
<dbReference type="Gene3D" id="3.30.379.10">
    <property type="entry name" value="Chitobiase/beta-hexosaminidase domain 2-like"/>
    <property type="match status" value="1"/>
</dbReference>
<evidence type="ECO:0000256" key="5">
    <source>
        <dbReference type="SAM" id="Phobius"/>
    </source>
</evidence>
<dbReference type="SUPFAM" id="SSF49899">
    <property type="entry name" value="Concanavalin A-like lectins/glucanases"/>
    <property type="match status" value="1"/>
</dbReference>
<dbReference type="GO" id="GO:0005975">
    <property type="term" value="P:carbohydrate metabolic process"/>
    <property type="evidence" value="ECO:0007669"/>
    <property type="project" value="InterPro"/>
</dbReference>
<evidence type="ECO:0000256" key="1">
    <source>
        <dbReference type="ARBA" id="ARBA00006285"/>
    </source>
</evidence>